<evidence type="ECO:0000259" key="1">
    <source>
        <dbReference type="Pfam" id="PF02589"/>
    </source>
</evidence>
<feature type="domain" description="LUD" evidence="1">
    <location>
        <begin position="52"/>
        <end position="228"/>
    </location>
</feature>
<dbReference type="PANTHER" id="PTHR43682:SF1">
    <property type="entry name" value="LACTATE UTILIZATION PROTEIN C"/>
    <property type="match status" value="1"/>
</dbReference>
<reference evidence="2 3" key="1">
    <citation type="submission" date="2017-11" db="EMBL/GenBank/DDBJ databases">
        <title>Evolution of Phototrophy in the Chloroflexi Phylum Driven by Horizontal Gene Transfer.</title>
        <authorList>
            <person name="Ward L.M."/>
            <person name="Hemp J."/>
            <person name="Shih P.M."/>
            <person name="Mcglynn S.E."/>
            <person name="Fischer W."/>
        </authorList>
    </citation>
    <scope>NUCLEOTIDE SEQUENCE [LARGE SCALE GENOMIC DNA]</scope>
    <source>
        <strain evidence="2">JP3_13</strain>
    </source>
</reference>
<protein>
    <recommendedName>
        <fullName evidence="1">LUD domain-containing protein</fullName>
    </recommendedName>
</protein>
<proteinExistence type="predicted"/>
<dbReference type="Pfam" id="PF02589">
    <property type="entry name" value="LUD_dom"/>
    <property type="match status" value="1"/>
</dbReference>
<dbReference type="InterPro" id="IPR003741">
    <property type="entry name" value="LUD_dom"/>
</dbReference>
<dbReference type="InterPro" id="IPR037171">
    <property type="entry name" value="NagB/RpiA_transferase-like"/>
</dbReference>
<dbReference type="PANTHER" id="PTHR43682">
    <property type="entry name" value="LACTATE UTILIZATION PROTEIN C"/>
    <property type="match status" value="1"/>
</dbReference>
<dbReference type="AlphaFoldDB" id="A0A2M8PGY1"/>
<dbReference type="Proteomes" id="UP000229681">
    <property type="component" value="Unassembled WGS sequence"/>
</dbReference>
<gene>
    <name evidence="2" type="ORF">CUN49_03595</name>
</gene>
<dbReference type="EMBL" id="PGTM01000030">
    <property type="protein sequence ID" value="PJF36802.1"/>
    <property type="molecule type" value="Genomic_DNA"/>
</dbReference>
<sequence>MTLQTRTARAAILARLRQSRPEFAETLEAPERPLPVTQLSAAELSDPEALVARFRAEVERLEVVFQRVADAESALDALIDVVRAEQAPSALLWENLPLQGLPQALEAIRVQPIVPRIHGADRHKTYRALDSVPIGISGADAAFAATGTLVLATDSGQGRLPSLLPPMHIALLPLQRLFPRLEDWLAAHGAQALQRSRSVVFVTGPSRTGDIEMQIILGVHGPKRLHIIAFD</sequence>
<evidence type="ECO:0000313" key="2">
    <source>
        <dbReference type="EMBL" id="PJF36802.1"/>
    </source>
</evidence>
<name>A0A2M8PGY1_9CHLR</name>
<dbReference type="InterPro" id="IPR024185">
    <property type="entry name" value="FTHF_cligase-like_sf"/>
</dbReference>
<comment type="caution">
    <text evidence="2">The sequence shown here is derived from an EMBL/GenBank/DDBJ whole genome shotgun (WGS) entry which is preliminary data.</text>
</comment>
<accession>A0A2M8PGY1</accession>
<dbReference type="SUPFAM" id="SSF100950">
    <property type="entry name" value="NagB/RpiA/CoA transferase-like"/>
    <property type="match status" value="1"/>
</dbReference>
<organism evidence="2 3">
    <name type="scientific">Candidatus Thermofonsia Clade 1 bacterium</name>
    <dbReference type="NCBI Taxonomy" id="2364210"/>
    <lineage>
        <taxon>Bacteria</taxon>
        <taxon>Bacillati</taxon>
        <taxon>Chloroflexota</taxon>
        <taxon>Candidatus Thermofontia</taxon>
        <taxon>Candidatus Thermofonsia Clade 1</taxon>
    </lineage>
</organism>
<dbReference type="Gene3D" id="3.40.50.10420">
    <property type="entry name" value="NagB/RpiA/CoA transferase-like"/>
    <property type="match status" value="1"/>
</dbReference>
<evidence type="ECO:0000313" key="3">
    <source>
        <dbReference type="Proteomes" id="UP000229681"/>
    </source>
</evidence>